<accession>A0ABD0YSF5</accession>
<gene>
    <name evidence="2" type="ORF">AAG570_008962</name>
</gene>
<evidence type="ECO:0000313" key="3">
    <source>
        <dbReference type="Proteomes" id="UP001558652"/>
    </source>
</evidence>
<reference evidence="2 3" key="1">
    <citation type="submission" date="2024-07" db="EMBL/GenBank/DDBJ databases">
        <title>Chromosome-level genome assembly of the water stick insect Ranatra chinensis (Heteroptera: Nepidae).</title>
        <authorList>
            <person name="Liu X."/>
        </authorList>
    </citation>
    <scope>NUCLEOTIDE SEQUENCE [LARGE SCALE GENOMIC DNA]</scope>
    <source>
        <strain evidence="2">Cailab_2021Rc</strain>
        <tissue evidence="2">Muscle</tissue>
    </source>
</reference>
<evidence type="ECO:0000313" key="2">
    <source>
        <dbReference type="EMBL" id="KAL1138900.1"/>
    </source>
</evidence>
<keyword evidence="3" id="KW-1185">Reference proteome</keyword>
<dbReference type="AlphaFoldDB" id="A0ABD0YSF5"/>
<keyword evidence="1" id="KW-0812">Transmembrane</keyword>
<evidence type="ECO:0000256" key="1">
    <source>
        <dbReference type="SAM" id="Phobius"/>
    </source>
</evidence>
<dbReference type="Proteomes" id="UP001558652">
    <property type="component" value="Unassembled WGS sequence"/>
</dbReference>
<proteinExistence type="predicted"/>
<sequence>MFHKNKTQGTIENVFGSQGLFKGVGNTAKKGLAEAIVYRCTKEEDATATMKHCVLKFLAIELWLQRLDEKCRVVSVHSNFCADSLSEYCLYWRLGSDLMAGQPMQNLFSGVEDKTLYRRSLKQILQWNVRTSVRAVEEFAGCLARGEVVHVLRWHVFEVGVVFHTGPERSLLPQPGRLAMPRREPLSASQMTGKKWKWTHGSGRVSVSKRGAGSRVKGEGIEWTATEAAALTVHLGLFLFVVLALFRGVLDPDTGFRAP</sequence>
<feature type="transmembrane region" description="Helical" evidence="1">
    <location>
        <begin position="228"/>
        <end position="250"/>
    </location>
</feature>
<comment type="caution">
    <text evidence="2">The sequence shown here is derived from an EMBL/GenBank/DDBJ whole genome shotgun (WGS) entry which is preliminary data.</text>
</comment>
<organism evidence="2 3">
    <name type="scientific">Ranatra chinensis</name>
    <dbReference type="NCBI Taxonomy" id="642074"/>
    <lineage>
        <taxon>Eukaryota</taxon>
        <taxon>Metazoa</taxon>
        <taxon>Ecdysozoa</taxon>
        <taxon>Arthropoda</taxon>
        <taxon>Hexapoda</taxon>
        <taxon>Insecta</taxon>
        <taxon>Pterygota</taxon>
        <taxon>Neoptera</taxon>
        <taxon>Paraneoptera</taxon>
        <taxon>Hemiptera</taxon>
        <taxon>Heteroptera</taxon>
        <taxon>Panheteroptera</taxon>
        <taxon>Nepomorpha</taxon>
        <taxon>Nepidae</taxon>
        <taxon>Ranatrinae</taxon>
        <taxon>Ranatra</taxon>
    </lineage>
</organism>
<protein>
    <submittedName>
        <fullName evidence="2">Uncharacterized protein</fullName>
    </submittedName>
</protein>
<name>A0ABD0YSF5_9HEMI</name>
<keyword evidence="1" id="KW-0472">Membrane</keyword>
<dbReference type="EMBL" id="JBFDAA010000003">
    <property type="protein sequence ID" value="KAL1138900.1"/>
    <property type="molecule type" value="Genomic_DNA"/>
</dbReference>
<keyword evidence="1" id="KW-1133">Transmembrane helix</keyword>